<sequence>MKKYRCPKCLAVVWSGKKLEYCICGGKYRTYREIVEELFKAANEYGL</sequence>
<name>A0A0F9PXM9_9ZZZZ</name>
<evidence type="ECO:0000313" key="1">
    <source>
        <dbReference type="EMBL" id="KKN05766.1"/>
    </source>
</evidence>
<reference evidence="1" key="1">
    <citation type="journal article" date="2015" name="Nature">
        <title>Complex archaea that bridge the gap between prokaryotes and eukaryotes.</title>
        <authorList>
            <person name="Spang A."/>
            <person name="Saw J.H."/>
            <person name="Jorgensen S.L."/>
            <person name="Zaremba-Niedzwiedzka K."/>
            <person name="Martijn J."/>
            <person name="Lind A.E."/>
            <person name="van Eijk R."/>
            <person name="Schleper C."/>
            <person name="Guy L."/>
            <person name="Ettema T.J."/>
        </authorList>
    </citation>
    <scope>NUCLEOTIDE SEQUENCE</scope>
</reference>
<accession>A0A0F9PXM9</accession>
<comment type="caution">
    <text evidence="1">The sequence shown here is derived from an EMBL/GenBank/DDBJ whole genome shotgun (WGS) entry which is preliminary data.</text>
</comment>
<gene>
    <name evidence="1" type="ORF">LCGC14_1084190</name>
</gene>
<proteinExistence type="predicted"/>
<protein>
    <recommendedName>
        <fullName evidence="2">Threonine synthase N-terminal domain-containing protein</fullName>
    </recommendedName>
</protein>
<dbReference type="EMBL" id="LAZR01004765">
    <property type="protein sequence ID" value="KKN05766.1"/>
    <property type="molecule type" value="Genomic_DNA"/>
</dbReference>
<organism evidence="1">
    <name type="scientific">marine sediment metagenome</name>
    <dbReference type="NCBI Taxonomy" id="412755"/>
    <lineage>
        <taxon>unclassified sequences</taxon>
        <taxon>metagenomes</taxon>
        <taxon>ecological metagenomes</taxon>
    </lineage>
</organism>
<dbReference type="AlphaFoldDB" id="A0A0F9PXM9"/>
<evidence type="ECO:0008006" key="2">
    <source>
        <dbReference type="Google" id="ProtNLM"/>
    </source>
</evidence>